<dbReference type="Proteomes" id="UP000648187">
    <property type="component" value="Unassembled WGS sequence"/>
</dbReference>
<name>A0A835L8V4_SPOEX</name>
<feature type="domain" description="FP protein C-terminal" evidence="2">
    <location>
        <begin position="252"/>
        <end position="304"/>
    </location>
</feature>
<dbReference type="Pfam" id="PF25298">
    <property type="entry name" value="Baculo_FP_2nd"/>
    <property type="match status" value="1"/>
</dbReference>
<dbReference type="EMBL" id="JACKWZ010000028">
    <property type="protein sequence ID" value="KAF9420854.1"/>
    <property type="molecule type" value="Genomic_DNA"/>
</dbReference>
<evidence type="ECO:0000313" key="5">
    <source>
        <dbReference type="Proteomes" id="UP000648187"/>
    </source>
</evidence>
<proteinExistence type="predicted"/>
<dbReference type="Proteomes" id="UP000814243">
    <property type="component" value="Unassembled WGS sequence"/>
</dbReference>
<keyword evidence="1" id="KW-0175">Coiled coil</keyword>
<reference evidence="3" key="1">
    <citation type="submission" date="2020-08" db="EMBL/GenBank/DDBJ databases">
        <title>Spodoptera exigua strain:BAW_Kor-Di-RS1 Genome sequencing and assembly.</title>
        <authorList>
            <person name="Kim J."/>
            <person name="Nam H.Y."/>
            <person name="Kwon M."/>
            <person name="Choi J.H."/>
            <person name="Cho S.R."/>
            <person name="Kim G.-H."/>
        </authorList>
    </citation>
    <scope>NUCLEOTIDE SEQUENCE</scope>
    <source>
        <strain evidence="3">BAW_Kor-Di-RS1</strain>
        <tissue evidence="3">Whole-body</tissue>
    </source>
</reference>
<keyword evidence="5" id="KW-1185">Reference proteome</keyword>
<organism evidence="3 5">
    <name type="scientific">Spodoptera exigua</name>
    <name type="common">Beet armyworm</name>
    <name type="synonym">Noctua fulgens</name>
    <dbReference type="NCBI Taxonomy" id="7107"/>
    <lineage>
        <taxon>Eukaryota</taxon>
        <taxon>Metazoa</taxon>
        <taxon>Ecdysozoa</taxon>
        <taxon>Arthropoda</taxon>
        <taxon>Hexapoda</taxon>
        <taxon>Insecta</taxon>
        <taxon>Pterygota</taxon>
        <taxon>Neoptera</taxon>
        <taxon>Endopterygota</taxon>
        <taxon>Lepidoptera</taxon>
        <taxon>Glossata</taxon>
        <taxon>Ditrysia</taxon>
        <taxon>Noctuoidea</taxon>
        <taxon>Noctuidae</taxon>
        <taxon>Amphipyrinae</taxon>
        <taxon>Spodoptera</taxon>
    </lineage>
</organism>
<evidence type="ECO:0000313" key="4">
    <source>
        <dbReference type="EMBL" id="KAH9628775.1"/>
    </source>
</evidence>
<accession>A0A835L8V4</accession>
<evidence type="ECO:0000313" key="3">
    <source>
        <dbReference type="EMBL" id="KAF9420854.1"/>
    </source>
</evidence>
<gene>
    <name evidence="4" type="ORF">HF086_005400</name>
    <name evidence="3" type="ORF">HW555_003040</name>
</gene>
<dbReference type="InterPro" id="IPR057251">
    <property type="entry name" value="FP_C"/>
</dbReference>
<sequence>MSASTFKRLSKIARSTWACTNCLSKKDLESNKIATTDDDSDESEEKADDIRKIIRQEIRTTMRAEVKIIVSELRKEIDDLRKQLDELKLSKQTVATFSRDISDLKTSMQFHADEQADIKKCINDISLEGSKQSSLVIDNLVAKIDSMEQQARNCNAEICNVPEKRGENLLNIIEMVGSAVRFPICQKDIVSIHRVQHATQQGNKPKNIVVKFASRILRDNLISAYRLTKTLKAEQIGLPGSSATIYINEHLTLKNKQLFRKTREVAASHNYKYVWIKNSTILVRKMDGTSTFAIRTEDDVRKIKGKDDNIVSYSASENN</sequence>
<dbReference type="AlphaFoldDB" id="A0A835L8V4"/>
<feature type="coiled-coil region" evidence="1">
    <location>
        <begin position="63"/>
        <end position="90"/>
    </location>
</feature>
<dbReference type="EMBL" id="JACEFF010000895">
    <property type="protein sequence ID" value="KAH9628775.1"/>
    <property type="molecule type" value="Genomic_DNA"/>
</dbReference>
<protein>
    <recommendedName>
        <fullName evidence="2">FP protein C-terminal domain-containing protein</fullName>
    </recommendedName>
</protein>
<comment type="caution">
    <text evidence="3">The sequence shown here is derived from an EMBL/GenBank/DDBJ whole genome shotgun (WGS) entry which is preliminary data.</text>
</comment>
<reference evidence="4" key="2">
    <citation type="journal article" date="2021" name="G3 (Bethesda)">
        <title>Genome and transcriptome analysis of the beet armyworm Spodoptera exigua reveals targets for pest control. .</title>
        <authorList>
            <person name="Simon S."/>
            <person name="Breeschoten T."/>
            <person name="Jansen H.J."/>
            <person name="Dirks R.P."/>
            <person name="Schranz M.E."/>
            <person name="Ros V.I.D."/>
        </authorList>
    </citation>
    <scope>NUCLEOTIDE SEQUENCE</scope>
    <source>
        <strain evidence="4">TB_SE_WUR_2020</strain>
    </source>
</reference>
<evidence type="ECO:0000259" key="2">
    <source>
        <dbReference type="Pfam" id="PF25298"/>
    </source>
</evidence>
<evidence type="ECO:0000256" key="1">
    <source>
        <dbReference type="SAM" id="Coils"/>
    </source>
</evidence>